<proteinExistence type="predicted"/>
<feature type="signal peptide" evidence="1">
    <location>
        <begin position="1"/>
        <end position="24"/>
    </location>
</feature>
<evidence type="ECO:0008006" key="4">
    <source>
        <dbReference type="Google" id="ProtNLM"/>
    </source>
</evidence>
<accession>A0A1L8R5A4</accession>
<dbReference type="AlphaFoldDB" id="A0A1L8R5A4"/>
<organism evidence="2 3">
    <name type="scientific">Enterococcus canintestini</name>
    <dbReference type="NCBI Taxonomy" id="317010"/>
    <lineage>
        <taxon>Bacteria</taxon>
        <taxon>Bacillati</taxon>
        <taxon>Bacillota</taxon>
        <taxon>Bacilli</taxon>
        <taxon>Lactobacillales</taxon>
        <taxon>Enterococcaceae</taxon>
        <taxon>Enterococcus</taxon>
    </lineage>
</organism>
<protein>
    <recommendedName>
        <fullName evidence="4">WxL domain-containing protein</fullName>
    </recommendedName>
</protein>
<dbReference type="RefSeq" id="WP_071865052.1">
    <property type="nucleotide sequence ID" value="NZ_JBHLVQ010000018.1"/>
</dbReference>
<comment type="caution">
    <text evidence="2">The sequence shown here is derived from an EMBL/GenBank/DDBJ whole genome shotgun (WGS) entry which is preliminary data.</text>
</comment>
<name>A0A1L8R5A4_9ENTE</name>
<dbReference type="EMBL" id="JXKG01000012">
    <property type="protein sequence ID" value="OJG14940.1"/>
    <property type="molecule type" value="Genomic_DNA"/>
</dbReference>
<evidence type="ECO:0000313" key="2">
    <source>
        <dbReference type="EMBL" id="OJG14940.1"/>
    </source>
</evidence>
<dbReference type="OrthoDB" id="2199882at2"/>
<gene>
    <name evidence="2" type="ORF">RU96_GL000515</name>
</gene>
<dbReference type="STRING" id="317010.RU96_GL000515"/>
<keyword evidence="1" id="KW-0732">Signal</keyword>
<evidence type="ECO:0000256" key="1">
    <source>
        <dbReference type="SAM" id="SignalP"/>
    </source>
</evidence>
<evidence type="ECO:0000313" key="3">
    <source>
        <dbReference type="Proteomes" id="UP000182835"/>
    </source>
</evidence>
<feature type="chain" id="PRO_5009879682" description="WxL domain-containing protein" evidence="1">
    <location>
        <begin position="25"/>
        <end position="217"/>
    </location>
</feature>
<sequence length="217" mass="22814">MKKLLGTLFLSGIILGSTTPAALAAEQEINSGDGITTLEITDYAIDPDTNLPSDPGTFMLNEVPDIDFGQHALDSVAAENQTFTGTYVGDFNITDTRPTQASIDTAKSQIATVTPSDKVTQEQIDAAKDKWDQAVAASAWRIDATATQLDAIGTSLKIGDVEVLGESGTVLSEAATAPVGTKSYLDQLKSPVLTIANNNLSIQKYEGTISYSAINAL</sequence>
<reference evidence="2 3" key="1">
    <citation type="submission" date="2014-12" db="EMBL/GenBank/DDBJ databases">
        <title>Draft genome sequences of 29 type strains of Enterococci.</title>
        <authorList>
            <person name="Zhong Z."/>
            <person name="Sun Z."/>
            <person name="Liu W."/>
            <person name="Zhang W."/>
            <person name="Zhang H."/>
        </authorList>
    </citation>
    <scope>NUCLEOTIDE SEQUENCE [LARGE SCALE GENOMIC DNA]</scope>
    <source>
        <strain evidence="2 3">DSM 21207</strain>
    </source>
</reference>
<dbReference type="Proteomes" id="UP000182835">
    <property type="component" value="Unassembled WGS sequence"/>
</dbReference>